<dbReference type="Proteomes" id="UP001431783">
    <property type="component" value="Unassembled WGS sequence"/>
</dbReference>
<proteinExistence type="predicted"/>
<comment type="caution">
    <text evidence="2">The sequence shown here is derived from an EMBL/GenBank/DDBJ whole genome shotgun (WGS) entry which is preliminary data.</text>
</comment>
<organism evidence="2 3">
    <name type="scientific">Henosepilachna vigintioctopunctata</name>
    <dbReference type="NCBI Taxonomy" id="420089"/>
    <lineage>
        <taxon>Eukaryota</taxon>
        <taxon>Metazoa</taxon>
        <taxon>Ecdysozoa</taxon>
        <taxon>Arthropoda</taxon>
        <taxon>Hexapoda</taxon>
        <taxon>Insecta</taxon>
        <taxon>Pterygota</taxon>
        <taxon>Neoptera</taxon>
        <taxon>Endopterygota</taxon>
        <taxon>Coleoptera</taxon>
        <taxon>Polyphaga</taxon>
        <taxon>Cucujiformia</taxon>
        <taxon>Coccinelloidea</taxon>
        <taxon>Coccinellidae</taxon>
        <taxon>Epilachninae</taxon>
        <taxon>Epilachnini</taxon>
        <taxon>Henosepilachna</taxon>
    </lineage>
</organism>
<dbReference type="AlphaFoldDB" id="A0AAW1UP64"/>
<gene>
    <name evidence="2" type="ORF">WA026_021893</name>
</gene>
<sequence>MNRKRNVDSVTRVIDEYLQRRNLKQEKPAWLIGKSPLGGLGIIANRDIEQGEEIFKDFPIILGPRVKGPNLFCSSCYQQNDLNYCSRKCGLPLCSERCMKFHELECALIRGKRTKEVSFMDENLFRIYTPLRSLLLDKDDRNVIAHLKYHTGKQHGFEIDELKHNDFVFEQEEEQFLRLVCCVMDANAFEVLVGYEEKFANLRGLYPLSSLMNHSCSPNTMHVFDKNHLMVVRASVPIKKGQDLCHSYARMIWSTPTRIYHLSRTKHFLCRCPRCSDPTEFGSYMSSFHCKACRGNVMPRNPLNLKSNWICEDCCTIVNRIDIANTLIALGSIIGSFDKENLDDMLKFLNGRLLQLVSSNHEIVVELKYRIVWIIGYKAGYEWTDIDEQILDIKKRFCEDLLKLNEQLRLGNSKMKGLLLYELYLCWIEKSRRFSSQPQNNEEITNIFKKAYEILKDDVSAPENLKNFVD</sequence>
<dbReference type="GO" id="GO:0008170">
    <property type="term" value="F:N-methyltransferase activity"/>
    <property type="evidence" value="ECO:0007669"/>
    <property type="project" value="UniProtKB-ARBA"/>
</dbReference>
<keyword evidence="3" id="KW-1185">Reference proteome</keyword>
<dbReference type="PANTHER" id="PTHR46455:SF3">
    <property type="entry name" value="SET AND MYND DOMAIN CONTAINING, ARTHROPOD-SPECIFIC, MEMBER 9, ISOFORM A-RELATED"/>
    <property type="match status" value="1"/>
</dbReference>
<dbReference type="Pfam" id="PF00856">
    <property type="entry name" value="SET"/>
    <property type="match status" value="1"/>
</dbReference>
<name>A0AAW1UP64_9CUCU</name>
<dbReference type="CDD" id="cd20071">
    <property type="entry name" value="SET_SMYD"/>
    <property type="match status" value="1"/>
</dbReference>
<dbReference type="InterPro" id="IPR001214">
    <property type="entry name" value="SET_dom"/>
</dbReference>
<protein>
    <recommendedName>
        <fullName evidence="1">SET domain-containing protein</fullName>
    </recommendedName>
</protein>
<accession>A0AAW1UP64</accession>
<dbReference type="SMART" id="SM00317">
    <property type="entry name" value="SET"/>
    <property type="match status" value="1"/>
</dbReference>
<dbReference type="Gene3D" id="1.10.220.160">
    <property type="match status" value="1"/>
</dbReference>
<evidence type="ECO:0000313" key="3">
    <source>
        <dbReference type="Proteomes" id="UP001431783"/>
    </source>
</evidence>
<dbReference type="EMBL" id="JARQZJ010000077">
    <property type="protein sequence ID" value="KAK9882546.1"/>
    <property type="molecule type" value="Genomic_DNA"/>
</dbReference>
<dbReference type="PANTHER" id="PTHR46455">
    <property type="entry name" value="SET AND MYND DOMAIN CONTAINING, ARTHROPOD-SPECIFIC, MEMBER 4, ISOFORM A"/>
    <property type="match status" value="1"/>
</dbReference>
<dbReference type="Gene3D" id="6.10.140.2220">
    <property type="match status" value="1"/>
</dbReference>
<dbReference type="Gene3D" id="2.170.270.10">
    <property type="entry name" value="SET domain"/>
    <property type="match status" value="1"/>
</dbReference>
<dbReference type="GO" id="GO:0008276">
    <property type="term" value="F:protein methyltransferase activity"/>
    <property type="evidence" value="ECO:0007669"/>
    <property type="project" value="UniProtKB-ARBA"/>
</dbReference>
<feature type="domain" description="SET" evidence="1">
    <location>
        <begin position="28"/>
        <end position="249"/>
    </location>
</feature>
<dbReference type="PROSITE" id="PS50280">
    <property type="entry name" value="SET"/>
    <property type="match status" value="1"/>
</dbReference>
<dbReference type="InterPro" id="IPR046341">
    <property type="entry name" value="SET_dom_sf"/>
</dbReference>
<evidence type="ECO:0000313" key="2">
    <source>
        <dbReference type="EMBL" id="KAK9882546.1"/>
    </source>
</evidence>
<dbReference type="GO" id="GO:0008757">
    <property type="term" value="F:S-adenosylmethionine-dependent methyltransferase activity"/>
    <property type="evidence" value="ECO:0007669"/>
    <property type="project" value="UniProtKB-ARBA"/>
</dbReference>
<reference evidence="2 3" key="1">
    <citation type="submission" date="2023-03" db="EMBL/GenBank/DDBJ databases">
        <title>Genome insight into feeding habits of ladybird beetles.</title>
        <authorList>
            <person name="Li H.-S."/>
            <person name="Huang Y.-H."/>
            <person name="Pang H."/>
        </authorList>
    </citation>
    <scope>NUCLEOTIDE SEQUENCE [LARGE SCALE GENOMIC DNA]</scope>
    <source>
        <strain evidence="2">SYSU_2023b</strain>
        <tissue evidence="2">Whole body</tissue>
    </source>
</reference>
<dbReference type="SUPFAM" id="SSF82199">
    <property type="entry name" value="SET domain"/>
    <property type="match status" value="1"/>
</dbReference>
<evidence type="ECO:0000259" key="1">
    <source>
        <dbReference type="PROSITE" id="PS50280"/>
    </source>
</evidence>
<dbReference type="InterPro" id="IPR053010">
    <property type="entry name" value="SET_SmydA-8"/>
</dbReference>